<dbReference type="PANTHER" id="PTHR24173">
    <property type="entry name" value="ANKYRIN REPEAT CONTAINING"/>
    <property type="match status" value="1"/>
</dbReference>
<gene>
    <name evidence="6" type="ORF">K460DRAFT_165311</name>
</gene>
<keyword evidence="4" id="KW-0812">Transmembrane</keyword>
<protein>
    <submittedName>
        <fullName evidence="6">Ankyrin</fullName>
    </submittedName>
</protein>
<comment type="caution">
    <text evidence="6">The sequence shown here is derived from an EMBL/GenBank/DDBJ whole genome shotgun (WGS) entry which is preliminary data.</text>
</comment>
<dbReference type="RefSeq" id="XP_040783894.1">
    <property type="nucleotide sequence ID" value="XM_040926912.1"/>
</dbReference>
<dbReference type="Pfam" id="PF13606">
    <property type="entry name" value="Ank_3"/>
    <property type="match status" value="1"/>
</dbReference>
<dbReference type="AlphaFoldDB" id="A0A9P4G9H0"/>
<dbReference type="InterPro" id="IPR036770">
    <property type="entry name" value="Ankyrin_rpt-contain_sf"/>
</dbReference>
<dbReference type="Proteomes" id="UP000800039">
    <property type="component" value="Unassembled WGS sequence"/>
</dbReference>
<evidence type="ECO:0000256" key="3">
    <source>
        <dbReference type="PROSITE-ProRule" id="PRU00023"/>
    </source>
</evidence>
<dbReference type="PROSITE" id="PS50088">
    <property type="entry name" value="ANK_REPEAT"/>
    <property type="match status" value="5"/>
</dbReference>
<feature type="domain" description="Azaphilone pigments biosynthesis cluster protein L N-terminal" evidence="5">
    <location>
        <begin position="1"/>
        <end position="174"/>
    </location>
</feature>
<dbReference type="Pfam" id="PF17111">
    <property type="entry name" value="PigL_N"/>
    <property type="match status" value="1"/>
</dbReference>
<dbReference type="OrthoDB" id="539213at2759"/>
<evidence type="ECO:0000259" key="5">
    <source>
        <dbReference type="Pfam" id="PF17111"/>
    </source>
</evidence>
<keyword evidence="4" id="KW-1133">Transmembrane helix</keyword>
<dbReference type="InterPro" id="IPR002110">
    <property type="entry name" value="Ankyrin_rpt"/>
</dbReference>
<evidence type="ECO:0000313" key="7">
    <source>
        <dbReference type="Proteomes" id="UP000800039"/>
    </source>
</evidence>
<evidence type="ECO:0000256" key="2">
    <source>
        <dbReference type="ARBA" id="ARBA00023043"/>
    </source>
</evidence>
<keyword evidence="2 3" id="KW-0040">ANK repeat</keyword>
<dbReference type="PANTHER" id="PTHR24173:SF74">
    <property type="entry name" value="ANKYRIN REPEAT DOMAIN-CONTAINING PROTEIN 16"/>
    <property type="match status" value="1"/>
</dbReference>
<evidence type="ECO:0000256" key="4">
    <source>
        <dbReference type="SAM" id="Phobius"/>
    </source>
</evidence>
<name>A0A9P4G9H0_9PLEO</name>
<evidence type="ECO:0000313" key="6">
    <source>
        <dbReference type="EMBL" id="KAF1841331.1"/>
    </source>
</evidence>
<accession>A0A9P4G9H0</accession>
<organism evidence="6 7">
    <name type="scientific">Cucurbitaria berberidis CBS 394.84</name>
    <dbReference type="NCBI Taxonomy" id="1168544"/>
    <lineage>
        <taxon>Eukaryota</taxon>
        <taxon>Fungi</taxon>
        <taxon>Dikarya</taxon>
        <taxon>Ascomycota</taxon>
        <taxon>Pezizomycotina</taxon>
        <taxon>Dothideomycetes</taxon>
        <taxon>Pleosporomycetidae</taxon>
        <taxon>Pleosporales</taxon>
        <taxon>Pleosporineae</taxon>
        <taxon>Cucurbitariaceae</taxon>
        <taxon>Cucurbitaria</taxon>
    </lineage>
</organism>
<dbReference type="InterPro" id="IPR031348">
    <property type="entry name" value="PigL_N"/>
</dbReference>
<dbReference type="GeneID" id="63844164"/>
<feature type="repeat" description="ANK" evidence="3">
    <location>
        <begin position="510"/>
        <end position="543"/>
    </location>
</feature>
<dbReference type="Pfam" id="PF12796">
    <property type="entry name" value="Ank_2"/>
    <property type="match status" value="2"/>
</dbReference>
<sequence length="674" mass="75842">MDPVSFAASLVTLLGVAGKTSEFVYNFILDIRDVPKEIRSQAIKLQCLHQTLTALWSLYGTSSMTPELQLDPVLEDHIRIFLSEIQTLENKIRERSTKLSGSRRQHMKERLIWLSSDRELRKFYTSLDNWSQIFSTAVSTTNLKLLMKINEQVLQTRSTPSIVHPQQRQLENMLNTGGKCLDPQVGTHHLGGTTPFTLQRVAPLPSALRACLKRTRDPVGLRVQQWYTYTSKVFLVNCLVGPSVLRCWSEEGKSVYKTMSLKNSACLASTLHIRRFFPRRISLMIAYLLEGPKVSFTWSLAINGLLRPIHPAYLACKNGDWHMLRKMLEDKRVNIFDTTAYGTSLLHIAAQSGHDEIVTGLLHQGAKVDAENDFGETPLQVAIWKPRNYAIASSLLTFGADLNHQDITGRTALHSYFNDSVRALIEFHQEDLDNTTQDSSGMSIGHYVAWSKSSSVIDLRRCYRANPASLGTTNDEGMTILHYACQRGNLEIIEFLLGENNPAFSQADWHGRTLLHYATESSRSAQTIDILVQEGFDVHAVDHRGRTVLHHAASAGSVAAVEKLLELGVDADLHVLDADARTPLQLAACCGRDAVMDVLNRRCGVLQVPELAEERDASDTDGQKAWAMNTKVFINLIWTLLDLKYVGGCILLWLIFQMWALVERRWRPMYSVNV</sequence>
<keyword evidence="4" id="KW-0472">Membrane</keyword>
<keyword evidence="1" id="KW-0677">Repeat</keyword>
<dbReference type="SMART" id="SM00248">
    <property type="entry name" value="ANK"/>
    <property type="match status" value="8"/>
</dbReference>
<keyword evidence="7" id="KW-1185">Reference proteome</keyword>
<feature type="transmembrane region" description="Helical" evidence="4">
    <location>
        <begin position="645"/>
        <end position="662"/>
    </location>
</feature>
<dbReference type="PROSITE" id="PS50297">
    <property type="entry name" value="ANK_REP_REGION"/>
    <property type="match status" value="4"/>
</dbReference>
<dbReference type="EMBL" id="ML976618">
    <property type="protein sequence ID" value="KAF1841331.1"/>
    <property type="molecule type" value="Genomic_DNA"/>
</dbReference>
<proteinExistence type="predicted"/>
<dbReference type="SUPFAM" id="SSF48403">
    <property type="entry name" value="Ankyrin repeat"/>
    <property type="match status" value="1"/>
</dbReference>
<reference evidence="6" key="1">
    <citation type="submission" date="2020-01" db="EMBL/GenBank/DDBJ databases">
        <authorList>
            <consortium name="DOE Joint Genome Institute"/>
            <person name="Haridas S."/>
            <person name="Albert R."/>
            <person name="Binder M."/>
            <person name="Bloem J."/>
            <person name="Labutti K."/>
            <person name="Salamov A."/>
            <person name="Andreopoulos B."/>
            <person name="Baker S.E."/>
            <person name="Barry K."/>
            <person name="Bills G."/>
            <person name="Bluhm B.H."/>
            <person name="Cannon C."/>
            <person name="Castanera R."/>
            <person name="Culley D.E."/>
            <person name="Daum C."/>
            <person name="Ezra D."/>
            <person name="Gonzalez J.B."/>
            <person name="Henrissat B."/>
            <person name="Kuo A."/>
            <person name="Liang C."/>
            <person name="Lipzen A."/>
            <person name="Lutzoni F."/>
            <person name="Magnuson J."/>
            <person name="Mondo S."/>
            <person name="Nolan M."/>
            <person name="Ohm R."/>
            <person name="Pangilinan J."/>
            <person name="Park H.-J."/>
            <person name="Ramirez L."/>
            <person name="Alfaro M."/>
            <person name="Sun H."/>
            <person name="Tritt A."/>
            <person name="Yoshinaga Y."/>
            <person name="Zwiers L.-H."/>
            <person name="Turgeon B.G."/>
            <person name="Goodwin S.B."/>
            <person name="Spatafora J.W."/>
            <person name="Crous P.W."/>
            <person name="Grigoriev I.V."/>
        </authorList>
    </citation>
    <scope>NUCLEOTIDE SEQUENCE</scope>
    <source>
        <strain evidence="6">CBS 394.84</strain>
    </source>
</reference>
<feature type="repeat" description="ANK" evidence="3">
    <location>
        <begin position="544"/>
        <end position="572"/>
    </location>
</feature>
<evidence type="ECO:0000256" key="1">
    <source>
        <dbReference type="ARBA" id="ARBA00022737"/>
    </source>
</evidence>
<feature type="repeat" description="ANK" evidence="3">
    <location>
        <begin position="374"/>
        <end position="407"/>
    </location>
</feature>
<feature type="repeat" description="ANK" evidence="3">
    <location>
        <begin position="341"/>
        <end position="373"/>
    </location>
</feature>
<dbReference type="Gene3D" id="1.25.40.20">
    <property type="entry name" value="Ankyrin repeat-containing domain"/>
    <property type="match status" value="2"/>
</dbReference>
<feature type="repeat" description="ANK" evidence="3">
    <location>
        <begin position="476"/>
        <end position="497"/>
    </location>
</feature>